<accession>A0ABS5E6G5</accession>
<sequence length="103" mass="11835">MNAVRQRLIEDRRWWVLDAIAQMNDRSLNEDIIRMSLRAMGRPAAVEDVRNDLEHLEREGCVVLSRHVLGPARHLLVATLTVEGLQCRDNERTVLGVAERKPL</sequence>
<comment type="caution">
    <text evidence="1">The sequence shown here is derived from an EMBL/GenBank/DDBJ whole genome shotgun (WGS) entry which is preliminary data.</text>
</comment>
<reference evidence="1 2" key="1">
    <citation type="submission" date="2021-04" db="EMBL/GenBank/DDBJ databases">
        <title>The complete genome sequence of Neokomagataea sp. TBRC 2177.</title>
        <authorList>
            <person name="Charoenyingcharoen P."/>
            <person name="Yukphan P."/>
        </authorList>
    </citation>
    <scope>NUCLEOTIDE SEQUENCE [LARGE SCALE GENOMIC DNA]</scope>
    <source>
        <strain evidence="1 2">TBRC 2177</strain>
    </source>
</reference>
<evidence type="ECO:0000313" key="1">
    <source>
        <dbReference type="EMBL" id="MBR0559513.1"/>
    </source>
</evidence>
<protein>
    <recommendedName>
        <fullName evidence="3">ArsR family transcriptional regulator</fullName>
    </recommendedName>
</protein>
<organism evidence="1 2">
    <name type="scientific">Neokomagataea anthophila</name>
    <dbReference type="NCBI Taxonomy" id="2826925"/>
    <lineage>
        <taxon>Bacteria</taxon>
        <taxon>Pseudomonadati</taxon>
        <taxon>Pseudomonadota</taxon>
        <taxon>Alphaproteobacteria</taxon>
        <taxon>Acetobacterales</taxon>
        <taxon>Acetobacteraceae</taxon>
        <taxon>Neokomagataea</taxon>
    </lineage>
</organism>
<dbReference type="RefSeq" id="WP_211681093.1">
    <property type="nucleotide sequence ID" value="NZ_JAGRQH010000003.1"/>
</dbReference>
<keyword evidence="2" id="KW-1185">Reference proteome</keyword>
<evidence type="ECO:0008006" key="3">
    <source>
        <dbReference type="Google" id="ProtNLM"/>
    </source>
</evidence>
<dbReference type="EMBL" id="JAGRQH010000003">
    <property type="protein sequence ID" value="MBR0559513.1"/>
    <property type="molecule type" value="Genomic_DNA"/>
</dbReference>
<name>A0ABS5E6G5_9PROT</name>
<proteinExistence type="predicted"/>
<evidence type="ECO:0000313" key="2">
    <source>
        <dbReference type="Proteomes" id="UP000677812"/>
    </source>
</evidence>
<dbReference type="Proteomes" id="UP000677812">
    <property type="component" value="Unassembled WGS sequence"/>
</dbReference>
<gene>
    <name evidence="1" type="ORF">KB213_05515</name>
</gene>